<feature type="coiled-coil region" evidence="1">
    <location>
        <begin position="532"/>
        <end position="559"/>
    </location>
</feature>
<feature type="domain" description="Reverse transcriptase Ty1/copia-type" evidence="3">
    <location>
        <begin position="1047"/>
        <end position="1152"/>
    </location>
</feature>
<reference evidence="5" key="1">
    <citation type="journal article" date="2019" name="Sci. Rep.">
        <title>Draft genome of Tanacetum cinerariifolium, the natural source of mosquito coil.</title>
        <authorList>
            <person name="Yamashiro T."/>
            <person name="Shiraishi A."/>
            <person name="Satake H."/>
            <person name="Nakayama K."/>
        </authorList>
    </citation>
    <scope>NUCLEOTIDE SEQUENCE</scope>
</reference>
<organism evidence="5">
    <name type="scientific">Tanacetum cinerariifolium</name>
    <name type="common">Dalmatian daisy</name>
    <name type="synonym">Chrysanthemum cinerariifolium</name>
    <dbReference type="NCBI Taxonomy" id="118510"/>
    <lineage>
        <taxon>Eukaryota</taxon>
        <taxon>Viridiplantae</taxon>
        <taxon>Streptophyta</taxon>
        <taxon>Embryophyta</taxon>
        <taxon>Tracheophyta</taxon>
        <taxon>Spermatophyta</taxon>
        <taxon>Magnoliopsida</taxon>
        <taxon>eudicotyledons</taxon>
        <taxon>Gunneridae</taxon>
        <taxon>Pentapetalae</taxon>
        <taxon>asterids</taxon>
        <taxon>campanulids</taxon>
        <taxon>Asterales</taxon>
        <taxon>Asteraceae</taxon>
        <taxon>Asteroideae</taxon>
        <taxon>Anthemideae</taxon>
        <taxon>Anthemidinae</taxon>
        <taxon>Tanacetum</taxon>
    </lineage>
</organism>
<sequence>MSTQQDIYAAGSENRPPMLNKENYVPWSSRLLWYAKSRPNGKLIHNSIINGLYVRRMIPKPGDSNREVLVNETFHVQTDDELTKKELKQIEADDQAIQAILLSLPEDIYASVDSCETAQEIWFTSNDGESIESYYHRFLKLMNDLKRNKHFPEKIARLHQDQPSFNQNYMQQPMPNPEDITDPTTAMNMKLALMAKAFNLNYSTPTNNNQRISSNLRNRQIAQPGMNMGQDRQMQMVGGNGRNQFRQYAGQNVGNLNGYNDVQNVRNQNPNGNGNLVATRAEVRPRRRDAAYLQTQLLIAQKEEAGIQLQAEEFDLMAAAVDLDEIEEVNANCILMANLQQALTSGTQTDKAPVYDSDGSAENDNNVDSEVSSVEQSGGTVEQHPVNVEEIHDTTPSVAQKFLNEVKSAIETLQRVVKQRMTLETHNWSSSAHQELHKIVKDKIFPIINQVDARVQNFEIQFLKEAAKFVGDFKSLAKEADESLAKHKALELEIKRLLRAVVSQDILFVVQNNYVVDTSNLQTELEQCKFDKISYDKAYNDMQQKIERLQAQLGDLKENAHLKTTYKNKFDSISVTRTRTKTIIESLQNKLHDMIYENVKLRARLFDKVSDQKDTTSGKSANTKFAKQSILGKPPKVGKTHALSKPVTSNSIPTPQGSKVMKNAKVIALRMFRINPFKPSREEKHVPNTVRTSVRTKPITISQPPVITKKVVHSDSNGLSSTGVDNTKTRRPHPKSNTKNDRVPSAYKSSRSKNKELEVEEHHRKLPLSRNKKHMSYECNNVKLVTQNVKSKVVCAMYKQSLIFVNHDVIQICLWCVDSGCSKHMIGNLKLLINFIWKFLGTVRFGNDHVAAILGDHSTNLYTINLHEMASASPICLMARASSTKSWLWHQRLSHLNFDTINDLAKNDLVSGLPKFKYHKEHLCPSSIATACFTQNRSIIHRHFNKTPYELINGRKLDIFFLHVSEALCYPKNDREDIGKLGEKEPGLQSMTSGQISLGLDLTYAPSTITSQQPTEGELDLLFEAMYDDYTCDQPSAALRTVLATQAHQHDEEQTVIRNKSRLVVRGYRKEEGIDFEESFALVARMEAIRIFLVYAAHKSFTVFQMDVKIAFLHVKEGSIWVKASTKGMAKPTKKHLKEVKRIFRYLWGIVNTGLWYTKDYGFKLTGFSDADYARCKDTFKSTSSGVQFLGEKLVS</sequence>
<protein>
    <submittedName>
        <fullName evidence="5">Retrovirus-related Pol polyprotein from transposon TNT 1-94</fullName>
    </submittedName>
</protein>
<feature type="region of interest" description="Disordered" evidence="2">
    <location>
        <begin position="678"/>
        <end position="767"/>
    </location>
</feature>
<dbReference type="Pfam" id="PF07727">
    <property type="entry name" value="RVT_2"/>
    <property type="match status" value="1"/>
</dbReference>
<dbReference type="PANTHER" id="PTHR11439:SF509">
    <property type="entry name" value="RNA-DIRECTED DNA POLYMERASE"/>
    <property type="match status" value="1"/>
</dbReference>
<dbReference type="InterPro" id="IPR013103">
    <property type="entry name" value="RVT_2"/>
</dbReference>
<dbReference type="EMBL" id="BKCJ010003156">
    <property type="protein sequence ID" value="GEU53322.1"/>
    <property type="molecule type" value="Genomic_DNA"/>
</dbReference>
<evidence type="ECO:0000259" key="3">
    <source>
        <dbReference type="Pfam" id="PF07727"/>
    </source>
</evidence>
<feature type="coiled-coil region" evidence="1">
    <location>
        <begin position="473"/>
        <end position="500"/>
    </location>
</feature>
<gene>
    <name evidence="5" type="ORF">Tci_025300</name>
</gene>
<feature type="compositionally biased region" description="Basic and acidic residues" evidence="2">
    <location>
        <begin position="753"/>
        <end position="763"/>
    </location>
</feature>
<evidence type="ECO:0000256" key="1">
    <source>
        <dbReference type="SAM" id="Coils"/>
    </source>
</evidence>
<dbReference type="AlphaFoldDB" id="A0A6L2KXW5"/>
<feature type="compositionally biased region" description="Polar residues" evidence="2">
    <location>
        <begin position="617"/>
        <end position="626"/>
    </location>
</feature>
<feature type="domain" description="GAG-pre-integrase" evidence="4">
    <location>
        <begin position="860"/>
        <end position="926"/>
    </location>
</feature>
<evidence type="ECO:0000259" key="4">
    <source>
        <dbReference type="Pfam" id="PF13976"/>
    </source>
</evidence>
<feature type="region of interest" description="Disordered" evidence="2">
    <location>
        <begin position="349"/>
        <end position="382"/>
    </location>
</feature>
<feature type="region of interest" description="Disordered" evidence="2">
    <location>
        <begin position="610"/>
        <end position="659"/>
    </location>
</feature>
<accession>A0A6L2KXW5</accession>
<keyword evidence="1" id="KW-0175">Coiled coil</keyword>
<dbReference type="PANTHER" id="PTHR11439">
    <property type="entry name" value="GAG-POL-RELATED RETROTRANSPOSON"/>
    <property type="match status" value="1"/>
</dbReference>
<name>A0A6L2KXW5_TANCI</name>
<proteinExistence type="predicted"/>
<dbReference type="Pfam" id="PF13976">
    <property type="entry name" value="gag_pre-integrs"/>
    <property type="match status" value="1"/>
</dbReference>
<feature type="compositionally biased region" description="Polar residues" evidence="2">
    <location>
        <begin position="368"/>
        <end position="380"/>
    </location>
</feature>
<evidence type="ECO:0000256" key="2">
    <source>
        <dbReference type="SAM" id="MobiDB-lite"/>
    </source>
</evidence>
<dbReference type="InterPro" id="IPR025724">
    <property type="entry name" value="GAG-pre-integrase_dom"/>
</dbReference>
<feature type="compositionally biased region" description="Polar residues" evidence="2">
    <location>
        <begin position="689"/>
        <end position="705"/>
    </location>
</feature>
<feature type="compositionally biased region" description="Polar residues" evidence="2">
    <location>
        <begin position="714"/>
        <end position="726"/>
    </location>
</feature>
<comment type="caution">
    <text evidence="5">The sequence shown here is derived from an EMBL/GenBank/DDBJ whole genome shotgun (WGS) entry which is preliminary data.</text>
</comment>
<feature type="compositionally biased region" description="Polar residues" evidence="2">
    <location>
        <begin position="646"/>
        <end position="657"/>
    </location>
</feature>
<evidence type="ECO:0000313" key="5">
    <source>
        <dbReference type="EMBL" id="GEU53322.1"/>
    </source>
</evidence>